<dbReference type="STRING" id="1801677.A2365_02585"/>
<comment type="caution">
    <text evidence="2">The sequence shown here is derived from an EMBL/GenBank/DDBJ whole genome shotgun (WGS) entry which is preliminary data.</text>
</comment>
<name>A0A1G2ELR2_9BACT</name>
<sequence length="106" mass="12470">MRNKLMYAFLGLTVLTAAVSLGVYSVADAQVNQKEEITKEEFLDFQRQWFNYMDQRGMNPGEMMGENRMNEEDFMNFQEEAYDLMRKYEIDPTVMMKNCACQGMMS</sequence>
<evidence type="ECO:0000256" key="1">
    <source>
        <dbReference type="SAM" id="SignalP"/>
    </source>
</evidence>
<dbReference type="AlphaFoldDB" id="A0A1G2ELR2"/>
<evidence type="ECO:0008006" key="4">
    <source>
        <dbReference type="Google" id="ProtNLM"/>
    </source>
</evidence>
<evidence type="ECO:0000313" key="3">
    <source>
        <dbReference type="Proteomes" id="UP000177740"/>
    </source>
</evidence>
<dbReference type="Proteomes" id="UP000177740">
    <property type="component" value="Unassembled WGS sequence"/>
</dbReference>
<keyword evidence="1" id="KW-0732">Signal</keyword>
<dbReference type="EMBL" id="MHMM01000017">
    <property type="protein sequence ID" value="OGZ26754.1"/>
    <property type="molecule type" value="Genomic_DNA"/>
</dbReference>
<gene>
    <name evidence="2" type="ORF">A2365_02585</name>
</gene>
<proteinExistence type="predicted"/>
<feature type="signal peptide" evidence="1">
    <location>
        <begin position="1"/>
        <end position="29"/>
    </location>
</feature>
<reference evidence="2 3" key="1">
    <citation type="journal article" date="2016" name="Nat. Commun.">
        <title>Thousands of microbial genomes shed light on interconnected biogeochemical processes in an aquifer system.</title>
        <authorList>
            <person name="Anantharaman K."/>
            <person name="Brown C.T."/>
            <person name="Hug L.A."/>
            <person name="Sharon I."/>
            <person name="Castelle C.J."/>
            <person name="Probst A.J."/>
            <person name="Thomas B.C."/>
            <person name="Singh A."/>
            <person name="Wilkins M.J."/>
            <person name="Karaoz U."/>
            <person name="Brodie E.L."/>
            <person name="Williams K.H."/>
            <person name="Hubbard S.S."/>
            <person name="Banfield J.F."/>
        </authorList>
    </citation>
    <scope>NUCLEOTIDE SEQUENCE [LARGE SCALE GENOMIC DNA]</scope>
</reference>
<evidence type="ECO:0000313" key="2">
    <source>
        <dbReference type="EMBL" id="OGZ26754.1"/>
    </source>
</evidence>
<organism evidence="2 3">
    <name type="scientific">Candidatus Nealsonbacteria bacterium RIFOXYB1_FULL_40_15</name>
    <dbReference type="NCBI Taxonomy" id="1801677"/>
    <lineage>
        <taxon>Bacteria</taxon>
        <taxon>Candidatus Nealsoniibacteriota</taxon>
    </lineage>
</organism>
<protein>
    <recommendedName>
        <fullName evidence="4">DUF2680 domain-containing protein</fullName>
    </recommendedName>
</protein>
<accession>A0A1G2ELR2</accession>
<feature type="chain" id="PRO_5009582735" description="DUF2680 domain-containing protein" evidence="1">
    <location>
        <begin position="30"/>
        <end position="106"/>
    </location>
</feature>